<name>H8GSI6_DEIGI</name>
<dbReference type="HOGENOM" id="CLU_1313724_0_0_0"/>
<dbReference type="PATRIC" id="fig|745776.4.peg.2587"/>
<sequence>MWTVLERASAAQERLLELTGVTRDVRALEIAALRLGDPALSPAPAPLLAEVRALSAELRGTPVMGAAERAPFAVLLSALARLDAALAGPAAGQRQAADEVAQAAQTLASALNRRTDAEMTWTQATEALGRQQLWRMTAFGDLGMERVQLKTDHMNLRSQRAIEKLGATREGVLRRHLRRPDGTWRDTVMYSLLREEWLQAQARLRATTS</sequence>
<dbReference type="STRING" id="745776.DGo_CA2520"/>
<dbReference type="InterPro" id="IPR016181">
    <property type="entry name" value="Acyl_CoA_acyltransferase"/>
</dbReference>
<evidence type="ECO:0000313" key="1">
    <source>
        <dbReference type="EMBL" id="AFD26447.1"/>
    </source>
</evidence>
<dbReference type="SUPFAM" id="SSF55729">
    <property type="entry name" value="Acyl-CoA N-acyltransferases (Nat)"/>
    <property type="match status" value="1"/>
</dbReference>
<dbReference type="AlphaFoldDB" id="H8GSI6"/>
<dbReference type="EMBL" id="CP002191">
    <property type="protein sequence ID" value="AFD26447.1"/>
    <property type="molecule type" value="Genomic_DNA"/>
</dbReference>
<keyword evidence="2" id="KW-1185">Reference proteome</keyword>
<protein>
    <submittedName>
        <fullName evidence="1">Acetyltransferase, putative</fullName>
    </submittedName>
</protein>
<dbReference type="PANTHER" id="PTHR43610:SF1">
    <property type="entry name" value="N-ACETYLTRANSFERASE DOMAIN-CONTAINING PROTEIN"/>
    <property type="match status" value="1"/>
</dbReference>
<gene>
    <name evidence="1" type="ordered locus">DGo_CA2520</name>
</gene>
<dbReference type="Proteomes" id="UP000007575">
    <property type="component" value="Chromosome"/>
</dbReference>
<proteinExistence type="predicted"/>
<evidence type="ECO:0000313" key="2">
    <source>
        <dbReference type="Proteomes" id="UP000007575"/>
    </source>
</evidence>
<dbReference type="GO" id="GO:0016740">
    <property type="term" value="F:transferase activity"/>
    <property type="evidence" value="ECO:0007669"/>
    <property type="project" value="UniProtKB-KW"/>
</dbReference>
<reference evidence="1 2" key="1">
    <citation type="journal article" date="2012" name="PLoS ONE">
        <title>Genome sequence and transcriptome analysis of the radioresistant bacterium Deinococcus gobiensis: insights into the extreme environmental adaptations.</title>
        <authorList>
            <person name="Yuan M."/>
            <person name="Chen M."/>
            <person name="Zhang W."/>
            <person name="Lu W."/>
            <person name="Wang J."/>
            <person name="Yang M."/>
            <person name="Zhao P."/>
            <person name="Tang R."/>
            <person name="Li X."/>
            <person name="Hao Y."/>
            <person name="Zhou Z."/>
            <person name="Zhan Y."/>
            <person name="Yu H."/>
            <person name="Teng C."/>
            <person name="Yan Y."/>
            <person name="Ping S."/>
            <person name="Wang Y."/>
            <person name="Lin M."/>
        </authorList>
    </citation>
    <scope>NUCLEOTIDE SEQUENCE [LARGE SCALE GENOMIC DNA]</scope>
    <source>
        <strain evidence="1 2">I-0</strain>
    </source>
</reference>
<dbReference type="KEGG" id="dgo:DGo_CA2520"/>
<dbReference type="eggNOG" id="COG1670">
    <property type="taxonomic scope" value="Bacteria"/>
</dbReference>
<accession>H8GSI6</accession>
<dbReference type="PANTHER" id="PTHR43610">
    <property type="entry name" value="BLL6696 PROTEIN"/>
    <property type="match status" value="1"/>
</dbReference>
<dbReference type="Gene3D" id="3.40.630.30">
    <property type="match status" value="1"/>
</dbReference>
<organism evidence="1 2">
    <name type="scientific">Deinococcus gobiensis (strain DSM 21396 / JCM 16679 / CGMCC 1.7299 / I-0)</name>
    <dbReference type="NCBI Taxonomy" id="745776"/>
    <lineage>
        <taxon>Bacteria</taxon>
        <taxon>Thermotogati</taxon>
        <taxon>Deinococcota</taxon>
        <taxon>Deinococci</taxon>
        <taxon>Deinococcales</taxon>
        <taxon>Deinococcaceae</taxon>
        <taxon>Deinococcus</taxon>
    </lineage>
</organism>
<keyword evidence="1" id="KW-0808">Transferase</keyword>